<reference evidence="1 2" key="1">
    <citation type="journal article" date="2019" name="Int. J. Syst. Evol. Microbiol.">
        <title>The Global Catalogue of Microorganisms (GCM) 10K type strain sequencing project: providing services to taxonomists for standard genome sequencing and annotation.</title>
        <authorList>
            <consortium name="The Broad Institute Genomics Platform"/>
            <consortium name="The Broad Institute Genome Sequencing Center for Infectious Disease"/>
            <person name="Wu L."/>
            <person name="Ma J."/>
        </authorList>
    </citation>
    <scope>NUCLEOTIDE SEQUENCE [LARGE SCALE GENOMIC DNA]</scope>
    <source>
        <strain evidence="1 2">NBRC 111368</strain>
    </source>
</reference>
<name>A0ABD5RX40_9EURY</name>
<dbReference type="EMBL" id="JBHSWU010000086">
    <property type="protein sequence ID" value="MFC6724014.1"/>
    <property type="molecule type" value="Genomic_DNA"/>
</dbReference>
<proteinExistence type="predicted"/>
<evidence type="ECO:0000313" key="1">
    <source>
        <dbReference type="EMBL" id="MFC6724014.1"/>
    </source>
</evidence>
<dbReference type="Proteomes" id="UP001596328">
    <property type="component" value="Unassembled WGS sequence"/>
</dbReference>
<gene>
    <name evidence="1" type="ORF">ACFQE1_06425</name>
</gene>
<sequence>MSNQSQTEQSLEEINQSLYRQGMTDGLPVIPPTEERVDEMLRGTDADRDDVVGELGNNENALTVEKLASNAVMAGCLPPYMPVLEAGARALADPDSNSIQFSVSTGSWAYQWVVNGPVREKLDIASSSGAFGPSYHANQTIPRALGIAYRNTAKIYPGEKDMGVMGNPYKFSFLAGENEEASPWEPYHVTQGFDADDSTISLAGPNGWVQWFPPENTAEHVLRGMIRNTPESMRASSGEDLNATITHFVNPYNAEELEKADLSKDEIKEYMVENSWRTTNEYTRSFDTGEKVPPRQSKQYRDVDSINVVAMGGPGRVNAIAGTSIGGPVTHEIEFPNNWDDLVEEYVAETEWVPTDGFYD</sequence>
<accession>A0ABD5RX40</accession>
<organism evidence="1 2">
    <name type="scientific">Halobium palmae</name>
    <dbReference type="NCBI Taxonomy" id="1776492"/>
    <lineage>
        <taxon>Archaea</taxon>
        <taxon>Methanobacteriati</taxon>
        <taxon>Methanobacteriota</taxon>
        <taxon>Stenosarchaea group</taxon>
        <taxon>Halobacteria</taxon>
        <taxon>Halobacteriales</taxon>
        <taxon>Haloferacaceae</taxon>
        <taxon>Halobium</taxon>
    </lineage>
</organism>
<dbReference type="AlphaFoldDB" id="A0ABD5RX40"/>
<keyword evidence="2" id="KW-1185">Reference proteome</keyword>
<comment type="caution">
    <text evidence="1">The sequence shown here is derived from an EMBL/GenBank/DDBJ whole genome shotgun (WGS) entry which is preliminary data.</text>
</comment>
<protein>
    <submittedName>
        <fullName evidence="1">Uncharacterized protein</fullName>
    </submittedName>
</protein>
<evidence type="ECO:0000313" key="2">
    <source>
        <dbReference type="Proteomes" id="UP001596328"/>
    </source>
</evidence>